<dbReference type="Gene3D" id="1.10.10.10">
    <property type="entry name" value="Winged helix-like DNA-binding domain superfamily/Winged helix DNA-binding domain"/>
    <property type="match status" value="2"/>
</dbReference>
<dbReference type="AlphaFoldDB" id="A0A1M6H5B8"/>
<feature type="compositionally biased region" description="Basic and acidic residues" evidence="5">
    <location>
        <begin position="351"/>
        <end position="361"/>
    </location>
</feature>
<feature type="region of interest" description="Disordered" evidence="5">
    <location>
        <begin position="41"/>
        <end position="66"/>
    </location>
</feature>
<evidence type="ECO:0000256" key="3">
    <source>
        <dbReference type="ARBA" id="ARBA00023125"/>
    </source>
</evidence>
<keyword evidence="3" id="KW-0238">DNA-binding</keyword>
<dbReference type="GO" id="GO:0006352">
    <property type="term" value="P:DNA-templated transcription initiation"/>
    <property type="evidence" value="ECO:0007669"/>
    <property type="project" value="InterPro"/>
</dbReference>
<dbReference type="Pfam" id="PF04542">
    <property type="entry name" value="Sigma70_r2"/>
    <property type="match status" value="1"/>
</dbReference>
<dbReference type="InterPro" id="IPR007630">
    <property type="entry name" value="RNA_pol_sigma70_r4"/>
</dbReference>
<evidence type="ECO:0000259" key="8">
    <source>
        <dbReference type="Pfam" id="PF04545"/>
    </source>
</evidence>
<feature type="domain" description="RNA polymerase sigma-70 region 3" evidence="6">
    <location>
        <begin position="211"/>
        <end position="276"/>
    </location>
</feature>
<dbReference type="NCBIfam" id="TIGR02937">
    <property type="entry name" value="sigma70-ECF"/>
    <property type="match status" value="1"/>
</dbReference>
<proteinExistence type="predicted"/>
<evidence type="ECO:0000259" key="7">
    <source>
        <dbReference type="Pfam" id="PF04542"/>
    </source>
</evidence>
<feature type="compositionally biased region" description="Basic residues" evidence="5">
    <location>
        <begin position="362"/>
        <end position="372"/>
    </location>
</feature>
<dbReference type="InterPro" id="IPR014284">
    <property type="entry name" value="RNA_pol_sigma-70_dom"/>
</dbReference>
<keyword evidence="1" id="KW-0805">Transcription regulation</keyword>
<reference evidence="9 10" key="1">
    <citation type="submission" date="2016-11" db="EMBL/GenBank/DDBJ databases">
        <authorList>
            <person name="Jaros S."/>
            <person name="Januszkiewicz K."/>
            <person name="Wedrychowicz H."/>
        </authorList>
    </citation>
    <scope>NUCLEOTIDE SEQUENCE [LARGE SCALE GENOMIC DNA]</scope>
    <source>
        <strain evidence="9 10">CGMCC 4.5723</strain>
    </source>
</reference>
<dbReference type="Proteomes" id="UP000184452">
    <property type="component" value="Unassembled WGS sequence"/>
</dbReference>
<dbReference type="InterPro" id="IPR000943">
    <property type="entry name" value="RNA_pol_sigma70"/>
</dbReference>
<dbReference type="InterPro" id="IPR013325">
    <property type="entry name" value="RNA_pol_sigma_r2"/>
</dbReference>
<organism evidence="9 10">
    <name type="scientific">Nocardiopsis flavescens</name>
    <dbReference type="NCBI Taxonomy" id="758803"/>
    <lineage>
        <taxon>Bacteria</taxon>
        <taxon>Bacillati</taxon>
        <taxon>Actinomycetota</taxon>
        <taxon>Actinomycetes</taxon>
        <taxon>Streptosporangiales</taxon>
        <taxon>Nocardiopsidaceae</taxon>
        <taxon>Nocardiopsis</taxon>
    </lineage>
</organism>
<dbReference type="GO" id="GO:0003677">
    <property type="term" value="F:DNA binding"/>
    <property type="evidence" value="ECO:0007669"/>
    <property type="project" value="UniProtKB-KW"/>
</dbReference>
<dbReference type="EMBL" id="FQZK01000004">
    <property type="protein sequence ID" value="SHJ17398.1"/>
    <property type="molecule type" value="Genomic_DNA"/>
</dbReference>
<gene>
    <name evidence="9" type="ORF">SAMN05421803_10441</name>
</gene>
<evidence type="ECO:0000256" key="4">
    <source>
        <dbReference type="ARBA" id="ARBA00023163"/>
    </source>
</evidence>
<evidence type="ECO:0000313" key="10">
    <source>
        <dbReference type="Proteomes" id="UP000184452"/>
    </source>
</evidence>
<dbReference type="STRING" id="758803.SAMN05421803_10441"/>
<evidence type="ECO:0000256" key="5">
    <source>
        <dbReference type="SAM" id="MobiDB-lite"/>
    </source>
</evidence>
<dbReference type="PANTHER" id="PTHR30603">
    <property type="entry name" value="RNA POLYMERASE SIGMA FACTOR RPO"/>
    <property type="match status" value="1"/>
</dbReference>
<keyword evidence="4" id="KW-0804">Transcription</keyword>
<dbReference type="SUPFAM" id="SSF88946">
    <property type="entry name" value="Sigma2 domain of RNA polymerase sigma factors"/>
    <property type="match status" value="1"/>
</dbReference>
<dbReference type="PANTHER" id="PTHR30603:SF47">
    <property type="entry name" value="RNA POLYMERASE SIGMA FACTOR SIGD, CHLOROPLASTIC"/>
    <property type="match status" value="1"/>
</dbReference>
<keyword evidence="2" id="KW-0731">Sigma factor</keyword>
<evidence type="ECO:0000256" key="1">
    <source>
        <dbReference type="ARBA" id="ARBA00023015"/>
    </source>
</evidence>
<feature type="region of interest" description="Disordered" evidence="5">
    <location>
        <begin position="350"/>
        <end position="372"/>
    </location>
</feature>
<name>A0A1M6H5B8_9ACTN</name>
<evidence type="ECO:0000259" key="6">
    <source>
        <dbReference type="Pfam" id="PF04539"/>
    </source>
</evidence>
<feature type="domain" description="RNA polymerase sigma-70 region 4" evidence="8">
    <location>
        <begin position="300"/>
        <end position="348"/>
    </location>
</feature>
<sequence length="372" mass="41967">MCGLGGTRELVRLLKARGVVLVGPEPDVIDAVPAPRAIEKSQSVQVPTVSEPPDTVPQSSSSGVAAAVNAARRRMERDRKIARVDRELLTAQEELGLFYLIRGVNSPDVQPTEQDLAALALTDERRRAYETFFLHNTRLVHSEARTRTIEGFDHDDIAHYGMEGLMHAVVKFDGRLGNKFSTYAMWWIRQKIDRQTKDDAGPIRFPIHVHEQLAKVVKAERKLEVEGRPLRPADIAMASGLSVDKVLDLRRISTRVDSLDRTIRGDTPLMDLVAGDPRNAHPSPEEEVVDRAWRAQIRGLLDPLTERERRILELRMGFDGEEPWTLDAIGHEFGVTRERIRQLEAKSLGEIAERFQKEPPKNKKGRGRKKKG</sequence>
<dbReference type="Gene3D" id="1.10.601.10">
    <property type="entry name" value="RNA Polymerase Primary Sigma Factor"/>
    <property type="match status" value="1"/>
</dbReference>
<keyword evidence="10" id="KW-1185">Reference proteome</keyword>
<dbReference type="CDD" id="cd06171">
    <property type="entry name" value="Sigma70_r4"/>
    <property type="match status" value="1"/>
</dbReference>
<accession>A0A1M6H5B8</accession>
<dbReference type="PRINTS" id="PR00046">
    <property type="entry name" value="SIGMA70FCT"/>
</dbReference>
<dbReference type="InterPro" id="IPR036388">
    <property type="entry name" value="WH-like_DNA-bd_sf"/>
</dbReference>
<dbReference type="Pfam" id="PF04545">
    <property type="entry name" value="Sigma70_r4"/>
    <property type="match status" value="1"/>
</dbReference>
<dbReference type="GO" id="GO:0016987">
    <property type="term" value="F:sigma factor activity"/>
    <property type="evidence" value="ECO:0007669"/>
    <property type="project" value="UniProtKB-KW"/>
</dbReference>
<feature type="domain" description="RNA polymerase sigma-70 region 2" evidence="7">
    <location>
        <begin position="133"/>
        <end position="192"/>
    </location>
</feature>
<evidence type="ECO:0000256" key="2">
    <source>
        <dbReference type="ARBA" id="ARBA00023082"/>
    </source>
</evidence>
<dbReference type="SUPFAM" id="SSF88659">
    <property type="entry name" value="Sigma3 and sigma4 domains of RNA polymerase sigma factors"/>
    <property type="match status" value="2"/>
</dbReference>
<dbReference type="InterPro" id="IPR007627">
    <property type="entry name" value="RNA_pol_sigma70_r2"/>
</dbReference>
<dbReference type="Pfam" id="PF04539">
    <property type="entry name" value="Sigma70_r3"/>
    <property type="match status" value="1"/>
</dbReference>
<dbReference type="InterPro" id="IPR013324">
    <property type="entry name" value="RNA_pol_sigma_r3/r4-like"/>
</dbReference>
<evidence type="ECO:0000313" key="9">
    <source>
        <dbReference type="EMBL" id="SHJ17398.1"/>
    </source>
</evidence>
<protein>
    <submittedName>
        <fullName evidence="9">RNA polymerase primary sigma factor</fullName>
    </submittedName>
</protein>
<dbReference type="InterPro" id="IPR050239">
    <property type="entry name" value="Sigma-70_RNA_pol_init_factors"/>
</dbReference>
<dbReference type="InterPro" id="IPR007624">
    <property type="entry name" value="RNA_pol_sigma70_r3"/>
</dbReference>